<evidence type="ECO:0000256" key="3">
    <source>
        <dbReference type="SAM" id="SignalP"/>
    </source>
</evidence>
<dbReference type="RefSeq" id="WP_135083647.1">
    <property type="nucleotide sequence ID" value="NZ_SPDV01000003.1"/>
</dbReference>
<keyword evidence="2" id="KW-0326">Glycosidase</keyword>
<comment type="caution">
    <text evidence="7">The sequence shown here is derived from an EMBL/GenBank/DDBJ whole genome shotgun (WGS) entry which is preliminary data.</text>
</comment>
<dbReference type="InterPro" id="IPR013780">
    <property type="entry name" value="Glyco_hydro_b"/>
</dbReference>
<dbReference type="SUPFAM" id="SSF51445">
    <property type="entry name" value="(Trans)glycosidases"/>
    <property type="match status" value="1"/>
</dbReference>
<dbReference type="Gene3D" id="2.70.98.10">
    <property type="match status" value="1"/>
</dbReference>
<feature type="chain" id="PRO_5021470378" evidence="3">
    <location>
        <begin position="21"/>
        <end position="660"/>
    </location>
</feature>
<feature type="domain" description="Glycosyl-hydrolase 97 C-terminal oligomerisation" evidence="6">
    <location>
        <begin position="564"/>
        <end position="658"/>
    </location>
</feature>
<sequence>MNRRLILAALLAAGASSAAAADLRLASPGKRVEIVVGTSSERQPTYSVTFDGKPVLAPSPLGLDLDKGGRLSYGLAVTGSERRSGTDRYTLTAGKARAVDDRYEELAVDLQEGGDAGRKLRIIFRAYDDGAAFRYVVPVQSALAAANVMGEMTRFDFARDYACWGLNLGKFGTSHEGEFDPVRASSLREHNLYDAPFMCSTGEGGATLALAEADLENWAGMYLQGRGDGGLGAQLKLSPRLEDPFVAVRTRIGSEIVSPWRVVMLADSPAELLESTLITNLNPDPEFDTSWVKPGKSAWDWWNGPTIAGVKTAGTNDETVKRFIDFAAESGLQYMLIDEGWYMGAGGGGVVRPGVDVTRSIPEIDLPELVEYGGKRGVGLWLWLNWKALDAQMDEALALYERLGIKGIKVDFMDRDDQQMVDWYHRLLKKAAEHKLMVNLHGAYHPTGLARTYPHYLTQEGVMGAEYNKWSRRVTARHNVTLAFTRQLLGPMDYTPGGFRNQAPEAFQVRSAPPFVQTTRGHGLAMYVVYESPFSVVADTPNAYRTNSGAAEPGLDFLSDVPVSWDETRAIAGEIGEHVAIARRKGKDWYVGAMTNESGRTLTLPLDFLGSGRFEMTAWTDGNTPTALDVQRSSLGKGPKAPVTLRLAPSGGAALRFKAQ</sequence>
<dbReference type="InterPro" id="IPR029486">
    <property type="entry name" value="GH97_N"/>
</dbReference>
<dbReference type="InterPro" id="IPR029483">
    <property type="entry name" value="GH97_C"/>
</dbReference>
<dbReference type="Pfam" id="PF10566">
    <property type="entry name" value="Glyco_hydro_97"/>
    <property type="match status" value="1"/>
</dbReference>
<evidence type="ECO:0000256" key="2">
    <source>
        <dbReference type="ARBA" id="ARBA00023295"/>
    </source>
</evidence>
<evidence type="ECO:0000256" key="1">
    <source>
        <dbReference type="ARBA" id="ARBA00022801"/>
    </source>
</evidence>
<dbReference type="EMBL" id="SPDV01000003">
    <property type="protein sequence ID" value="TFI59858.1"/>
    <property type="molecule type" value="Genomic_DNA"/>
</dbReference>
<reference evidence="7 8" key="1">
    <citation type="submission" date="2019-03" db="EMBL/GenBank/DDBJ databases">
        <title>Genome sequence of Sphingomonas sp. 17J27-24.</title>
        <authorList>
            <person name="Kim M."/>
            <person name="Maeng S."/>
            <person name="Sathiyaraj S."/>
        </authorList>
    </citation>
    <scope>NUCLEOTIDE SEQUENCE [LARGE SCALE GENOMIC DNA]</scope>
    <source>
        <strain evidence="7 8">17J27-24</strain>
    </source>
</reference>
<dbReference type="Gene3D" id="2.60.40.1180">
    <property type="entry name" value="Golgi alpha-mannosidase II"/>
    <property type="match status" value="1"/>
</dbReference>
<feature type="domain" description="Glycosyl-hydrolase 97 N-terminal" evidence="5">
    <location>
        <begin position="25"/>
        <end position="282"/>
    </location>
</feature>
<dbReference type="OrthoDB" id="57532at2"/>
<dbReference type="Pfam" id="PF14508">
    <property type="entry name" value="GH97_N"/>
    <property type="match status" value="1"/>
</dbReference>
<dbReference type="InterPro" id="IPR017853">
    <property type="entry name" value="GH"/>
</dbReference>
<dbReference type="InterPro" id="IPR019563">
    <property type="entry name" value="GH97_catalytic"/>
</dbReference>
<evidence type="ECO:0000259" key="6">
    <source>
        <dbReference type="Pfam" id="PF14509"/>
    </source>
</evidence>
<feature type="signal peptide" evidence="3">
    <location>
        <begin position="1"/>
        <end position="20"/>
    </location>
</feature>
<accession>A0A4Y8ZV10</accession>
<dbReference type="InterPro" id="IPR014718">
    <property type="entry name" value="GH-type_carb-bd"/>
</dbReference>
<dbReference type="GO" id="GO:0016798">
    <property type="term" value="F:hydrolase activity, acting on glycosyl bonds"/>
    <property type="evidence" value="ECO:0007669"/>
    <property type="project" value="UniProtKB-KW"/>
</dbReference>
<keyword evidence="8" id="KW-1185">Reference proteome</keyword>
<dbReference type="Proteomes" id="UP000298213">
    <property type="component" value="Unassembled WGS sequence"/>
</dbReference>
<evidence type="ECO:0000259" key="4">
    <source>
        <dbReference type="Pfam" id="PF10566"/>
    </source>
</evidence>
<protein>
    <submittedName>
        <fullName evidence="7">Glycoside hydrolase family 97 protein</fullName>
    </submittedName>
</protein>
<dbReference type="PANTHER" id="PTHR35803">
    <property type="entry name" value="GLUCAN 1,4-ALPHA-GLUCOSIDASE SUSB-RELATED"/>
    <property type="match status" value="1"/>
</dbReference>
<name>A0A4Y8ZV10_9SPHN</name>
<evidence type="ECO:0000313" key="8">
    <source>
        <dbReference type="Proteomes" id="UP000298213"/>
    </source>
</evidence>
<gene>
    <name evidence="7" type="ORF">E2493_03245</name>
</gene>
<evidence type="ECO:0000313" key="7">
    <source>
        <dbReference type="EMBL" id="TFI59858.1"/>
    </source>
</evidence>
<feature type="domain" description="Glycosyl-hydrolase 97 catalytic" evidence="4">
    <location>
        <begin position="301"/>
        <end position="462"/>
    </location>
</feature>
<dbReference type="GO" id="GO:0030246">
    <property type="term" value="F:carbohydrate binding"/>
    <property type="evidence" value="ECO:0007669"/>
    <property type="project" value="InterPro"/>
</dbReference>
<proteinExistence type="predicted"/>
<dbReference type="Gene3D" id="3.20.20.70">
    <property type="entry name" value="Aldolase class I"/>
    <property type="match status" value="1"/>
</dbReference>
<evidence type="ECO:0000259" key="5">
    <source>
        <dbReference type="Pfam" id="PF14508"/>
    </source>
</evidence>
<organism evidence="7 8">
    <name type="scientific">Sphingomonas parva</name>
    <dbReference type="NCBI Taxonomy" id="2555898"/>
    <lineage>
        <taxon>Bacteria</taxon>
        <taxon>Pseudomonadati</taxon>
        <taxon>Pseudomonadota</taxon>
        <taxon>Alphaproteobacteria</taxon>
        <taxon>Sphingomonadales</taxon>
        <taxon>Sphingomonadaceae</taxon>
        <taxon>Sphingomonas</taxon>
    </lineage>
</organism>
<dbReference type="PANTHER" id="PTHR35803:SF2">
    <property type="entry name" value="RETAINING ALPHA-GALACTOSIDASE"/>
    <property type="match status" value="1"/>
</dbReference>
<dbReference type="InterPro" id="IPR052720">
    <property type="entry name" value="Glycosyl_hydrolase_97"/>
</dbReference>
<dbReference type="InterPro" id="IPR013785">
    <property type="entry name" value="Aldolase_TIM"/>
</dbReference>
<dbReference type="AlphaFoldDB" id="A0A4Y8ZV10"/>
<dbReference type="Pfam" id="PF14509">
    <property type="entry name" value="GH97_C"/>
    <property type="match status" value="1"/>
</dbReference>
<keyword evidence="1 7" id="KW-0378">Hydrolase</keyword>
<keyword evidence="3" id="KW-0732">Signal</keyword>